<dbReference type="WBParaSite" id="Hba_01540">
    <property type="protein sequence ID" value="Hba_01540"/>
    <property type="gene ID" value="Hba_01540"/>
</dbReference>
<evidence type="ECO:0000313" key="1">
    <source>
        <dbReference type="Proteomes" id="UP000095283"/>
    </source>
</evidence>
<reference evidence="2" key="1">
    <citation type="submission" date="2016-11" db="UniProtKB">
        <authorList>
            <consortium name="WormBaseParasite"/>
        </authorList>
    </citation>
    <scope>IDENTIFICATION</scope>
</reference>
<sequence length="117" mass="13332">MLYKKNGCLYSVQKTRGMTRTITYTSKVMFFLTLCTYSDCNYSLTLCIINLITQGLDHLVINALHRIPSQYLLHQDTFNMNVSDTFYMKVPNTFTHAGLILYVSLLGLDVFASNLGN</sequence>
<protein>
    <submittedName>
        <fullName evidence="2">7TM_GPCR_Srx domain-containing protein</fullName>
    </submittedName>
</protein>
<keyword evidence="1" id="KW-1185">Reference proteome</keyword>
<proteinExistence type="predicted"/>
<accession>A0A1I7WA55</accession>
<organism evidence="1 2">
    <name type="scientific">Heterorhabditis bacteriophora</name>
    <name type="common">Entomopathogenic nematode worm</name>
    <dbReference type="NCBI Taxonomy" id="37862"/>
    <lineage>
        <taxon>Eukaryota</taxon>
        <taxon>Metazoa</taxon>
        <taxon>Ecdysozoa</taxon>
        <taxon>Nematoda</taxon>
        <taxon>Chromadorea</taxon>
        <taxon>Rhabditida</taxon>
        <taxon>Rhabditina</taxon>
        <taxon>Rhabditomorpha</taxon>
        <taxon>Strongyloidea</taxon>
        <taxon>Heterorhabditidae</taxon>
        <taxon>Heterorhabditis</taxon>
    </lineage>
</organism>
<dbReference type="Proteomes" id="UP000095283">
    <property type="component" value="Unplaced"/>
</dbReference>
<dbReference type="AlphaFoldDB" id="A0A1I7WA55"/>
<name>A0A1I7WA55_HETBA</name>
<evidence type="ECO:0000313" key="2">
    <source>
        <dbReference type="WBParaSite" id="Hba_01540"/>
    </source>
</evidence>